<dbReference type="HOGENOM" id="CLU_1769792_0_0_1"/>
<dbReference type="GeneID" id="178033"/>
<evidence type="ECO:0000313" key="4">
    <source>
        <dbReference type="WormBase" id="C05C12.5"/>
    </source>
</evidence>
<evidence type="ECO:0000256" key="1">
    <source>
        <dbReference type="SAM" id="MobiDB-lite"/>
    </source>
</evidence>
<dbReference type="OMA" id="SKSSCHK"/>
<dbReference type="Bgee" id="WBGene00007337">
    <property type="expression patterns" value="Expressed in larva and 1 other cell type or tissue"/>
</dbReference>
<dbReference type="CTD" id="178033"/>
<proteinExistence type="evidence at protein level"/>
<dbReference type="InParanoid" id="Q17648"/>
<dbReference type="EMBL" id="BX284604">
    <property type="protein sequence ID" value="CAA92722.1"/>
    <property type="molecule type" value="Genomic_DNA"/>
</dbReference>
<evidence type="ECO:0000313" key="2">
    <source>
        <dbReference type="EMBL" id="CAA92722.1"/>
    </source>
</evidence>
<dbReference type="DIP" id="DIP-27478N"/>
<sequence>MAKYFGATDAFNAIVQKVDETLIQAESHLRNLHEDTVGAKPSDSLPDRTIVPSPSSQSERSCSPEPRIVAPQLSAYSGSSAASSSSVNHIDVKSKSYLALDKKKALIMTSLKSKRVMNDSDVTKVQKLIDDLFGKQTSSSSSSMSILQL</sequence>
<evidence type="ECO:0000313" key="3">
    <source>
        <dbReference type="Proteomes" id="UP000001940"/>
    </source>
</evidence>
<dbReference type="Proteomes" id="UP000001940">
    <property type="component" value="Chromosome IV"/>
</dbReference>
<dbReference type="AlphaFoldDB" id="Q17648"/>
<dbReference type="FunCoup" id="Q17648">
    <property type="interactions" value="268"/>
</dbReference>
<accession>Q17648</accession>
<dbReference type="PaxDb" id="6239-C05C12.5"/>
<dbReference type="PIR" id="T18947">
    <property type="entry name" value="T18947"/>
</dbReference>
<dbReference type="STRING" id="6239.C05C12.5.1"/>
<keyword evidence="3" id="KW-1185">Reference proteome</keyword>
<protein>
    <submittedName>
        <fullName evidence="2">Phosphoprotein</fullName>
    </submittedName>
</protein>
<evidence type="ECO:0007829" key="5">
    <source>
        <dbReference type="PeptideAtlas" id="Q17648"/>
    </source>
</evidence>
<feature type="region of interest" description="Disordered" evidence="1">
    <location>
        <begin position="35"/>
        <end position="67"/>
    </location>
</feature>
<dbReference type="eggNOG" id="ENOG502TIS6">
    <property type="taxonomic scope" value="Eukaryota"/>
</dbReference>
<dbReference type="PeptideAtlas" id="Q17648"/>
<reference evidence="2 3" key="1">
    <citation type="journal article" date="1998" name="Science">
        <title>Genome sequence of the nematode C. elegans: a platform for investigating biology.</title>
        <authorList>
            <consortium name="The C. elegans sequencing consortium"/>
            <person name="Sulson J.E."/>
            <person name="Waterston R."/>
        </authorList>
    </citation>
    <scope>NUCLEOTIDE SEQUENCE [LARGE SCALE GENOMIC DNA]</scope>
    <source>
        <strain evidence="2 3">Bristol N2</strain>
    </source>
</reference>
<gene>
    <name evidence="2 4" type="ORF">C05C12.5</name>
    <name evidence="2" type="ORF">CELE_C05C12.5</name>
</gene>
<dbReference type="WormBase" id="C05C12.5">
    <property type="protein sequence ID" value="CE02968"/>
    <property type="gene ID" value="WBGene00007337"/>
</dbReference>
<feature type="compositionally biased region" description="Low complexity" evidence="1">
    <location>
        <begin position="52"/>
        <end position="67"/>
    </location>
</feature>
<dbReference type="KEGG" id="cel:CELE_C05C12.5"/>
<dbReference type="UCSC" id="C05C12.5">
    <property type="organism name" value="c. elegans"/>
</dbReference>
<dbReference type="AGR" id="WB:WBGene00007337"/>
<name>Q17648_CAEEL</name>
<keyword evidence="5" id="KW-1267">Proteomics identification</keyword>
<organism evidence="2 3">
    <name type="scientific">Caenorhabditis elegans</name>
    <dbReference type="NCBI Taxonomy" id="6239"/>
    <lineage>
        <taxon>Eukaryota</taxon>
        <taxon>Metazoa</taxon>
        <taxon>Ecdysozoa</taxon>
        <taxon>Nematoda</taxon>
        <taxon>Chromadorea</taxon>
        <taxon>Rhabditida</taxon>
        <taxon>Rhabditina</taxon>
        <taxon>Rhabditomorpha</taxon>
        <taxon>Rhabditoidea</taxon>
        <taxon>Rhabditidae</taxon>
        <taxon>Peloderinae</taxon>
        <taxon>Caenorhabditis</taxon>
    </lineage>
</organism>
<dbReference type="RefSeq" id="NP_502113.1">
    <property type="nucleotide sequence ID" value="NM_069712.9"/>
</dbReference>
<dbReference type="OrthoDB" id="5829070at2759"/>